<sequence>MDNNKRWQLEEEHDETIRFLDKAEEALNDYRQQFYRKTNDLVDKVSSFYRELPYGTSSDVNSRFQQGIEEYNWEIRKKESEIEEARDNERRDFNRKMDSE</sequence>
<evidence type="ECO:0000313" key="3">
    <source>
        <dbReference type="Proteomes" id="UP001595987"/>
    </source>
</evidence>
<keyword evidence="1" id="KW-0175">Coiled coil</keyword>
<dbReference type="RefSeq" id="WP_213534810.1">
    <property type="nucleotide sequence ID" value="NZ_BOVQ01000004.1"/>
</dbReference>
<gene>
    <name evidence="2" type="ORF">ACFO26_05990</name>
</gene>
<comment type="caution">
    <text evidence="2">The sequence shown here is derived from an EMBL/GenBank/DDBJ whole genome shotgun (WGS) entry which is preliminary data.</text>
</comment>
<feature type="coiled-coil region" evidence="1">
    <location>
        <begin position="13"/>
        <end position="40"/>
    </location>
</feature>
<reference evidence="3" key="1">
    <citation type="journal article" date="2019" name="Int. J. Syst. Evol. Microbiol.">
        <title>The Global Catalogue of Microorganisms (GCM) 10K type strain sequencing project: providing services to taxonomists for standard genome sequencing and annotation.</title>
        <authorList>
            <consortium name="The Broad Institute Genomics Platform"/>
            <consortium name="The Broad Institute Genome Sequencing Center for Infectious Disease"/>
            <person name="Wu L."/>
            <person name="Ma J."/>
        </authorList>
    </citation>
    <scope>NUCLEOTIDE SEQUENCE [LARGE SCALE GENOMIC DNA]</scope>
    <source>
        <strain evidence="3">CCUG 63287</strain>
    </source>
</reference>
<keyword evidence="3" id="KW-1185">Reference proteome</keyword>
<proteinExistence type="predicted"/>
<protein>
    <submittedName>
        <fullName evidence="2">Uncharacterized protein</fullName>
    </submittedName>
</protein>
<accession>A0ABV9JCN7</accession>
<evidence type="ECO:0000313" key="2">
    <source>
        <dbReference type="EMBL" id="MFC4652455.1"/>
    </source>
</evidence>
<name>A0ABV9JCN7_9LACT</name>
<dbReference type="EMBL" id="JBHSGD010000005">
    <property type="protein sequence ID" value="MFC4652455.1"/>
    <property type="molecule type" value="Genomic_DNA"/>
</dbReference>
<dbReference type="Proteomes" id="UP001595987">
    <property type="component" value="Unassembled WGS sequence"/>
</dbReference>
<evidence type="ECO:0000256" key="1">
    <source>
        <dbReference type="SAM" id="Coils"/>
    </source>
</evidence>
<organism evidence="2 3">
    <name type="scientific">Lactococcus nasutitermitis</name>
    <dbReference type="NCBI Taxonomy" id="1652957"/>
    <lineage>
        <taxon>Bacteria</taxon>
        <taxon>Bacillati</taxon>
        <taxon>Bacillota</taxon>
        <taxon>Bacilli</taxon>
        <taxon>Lactobacillales</taxon>
        <taxon>Streptococcaceae</taxon>
        <taxon>Lactococcus</taxon>
    </lineage>
</organism>